<gene>
    <name evidence="1" type="ORF">Rt10032_c19g6146</name>
</gene>
<reference evidence="1 2" key="1">
    <citation type="submission" date="2019-07" db="EMBL/GenBank/DDBJ databases">
        <title>Rhodotorula toruloides NBRC10032 genome sequencing.</title>
        <authorList>
            <person name="Shida Y."/>
            <person name="Takaku H."/>
            <person name="Ogasawara W."/>
            <person name="Mori K."/>
        </authorList>
    </citation>
    <scope>NUCLEOTIDE SEQUENCE [LARGE SCALE GENOMIC DNA]</scope>
    <source>
        <strain evidence="1 2">NBRC10032</strain>
    </source>
</reference>
<proteinExistence type="predicted"/>
<name>A0A511KP30_RHOTO</name>
<comment type="caution">
    <text evidence="1">The sequence shown here is derived from an EMBL/GenBank/DDBJ whole genome shotgun (WGS) entry which is preliminary data.</text>
</comment>
<evidence type="ECO:0000313" key="1">
    <source>
        <dbReference type="EMBL" id="GEM12129.1"/>
    </source>
</evidence>
<dbReference type="InterPro" id="IPR051828">
    <property type="entry name" value="HAD-like_hydrolase_domain"/>
</dbReference>
<protein>
    <submittedName>
        <fullName evidence="1">Haloacid dehalogenase-like hydrolase</fullName>
    </submittedName>
</protein>
<dbReference type="Proteomes" id="UP000321518">
    <property type="component" value="Unassembled WGS sequence"/>
</dbReference>
<dbReference type="AlphaFoldDB" id="A0A511KP30"/>
<dbReference type="InterPro" id="IPR044924">
    <property type="entry name" value="HAD-SF_hydro_IA_REG-2-like_cap"/>
</dbReference>
<dbReference type="Pfam" id="PF00702">
    <property type="entry name" value="Hydrolase"/>
    <property type="match status" value="1"/>
</dbReference>
<dbReference type="Gene3D" id="1.10.150.720">
    <property type="entry name" value="Haloacid dehalogenase-like hydrolase"/>
    <property type="match status" value="1"/>
</dbReference>
<dbReference type="PANTHER" id="PTHR46191:SF2">
    <property type="entry name" value="HALOACID DEHALOGENASE-LIKE HYDROLASE DOMAIN-CONTAINING PROTEIN 3"/>
    <property type="match status" value="1"/>
</dbReference>
<accession>A0A511KP30</accession>
<dbReference type="InterPro" id="IPR023214">
    <property type="entry name" value="HAD_sf"/>
</dbReference>
<dbReference type="OrthoDB" id="444127at2759"/>
<dbReference type="InterPro" id="IPR036412">
    <property type="entry name" value="HAD-like_sf"/>
</dbReference>
<sequence>MVICRVLLDAFGTVFSPREPVFRQYTVVARSFGLQVQEDAVKDAFKQAFKKWAKLHPLYGKHSAPPLDSSQWWSGVIADTFRQAGVPASDFAAVQHELCDTLVQRFWGKEGYELHDDCLPFLQALHKDLALPPPAIVSNTDMAVFKILHSLGVTAATFDPPAAGIKQDEIWTTWELEKEKRSMDFWEEVMRRLRQTSKASGGEELSPDEVLVVGDEFESDHEAPRRAGLRSLLLRRQKSNGQHARASCQDDETSLRSEDTVRSLMDVVEFIKRENEGVREIGMV</sequence>
<evidence type="ECO:0000313" key="2">
    <source>
        <dbReference type="Proteomes" id="UP000321518"/>
    </source>
</evidence>
<dbReference type="GO" id="GO:0005634">
    <property type="term" value="C:nucleus"/>
    <property type="evidence" value="ECO:0007669"/>
    <property type="project" value="TreeGrafter"/>
</dbReference>
<dbReference type="EMBL" id="BJWK01000019">
    <property type="protein sequence ID" value="GEM12129.1"/>
    <property type="molecule type" value="Genomic_DNA"/>
</dbReference>
<dbReference type="SUPFAM" id="SSF56784">
    <property type="entry name" value="HAD-like"/>
    <property type="match status" value="1"/>
</dbReference>
<dbReference type="Gene3D" id="3.40.50.1000">
    <property type="entry name" value="HAD superfamily/HAD-like"/>
    <property type="match status" value="1"/>
</dbReference>
<keyword evidence="1" id="KW-0378">Hydrolase</keyword>
<dbReference type="PANTHER" id="PTHR46191">
    <property type="match status" value="1"/>
</dbReference>
<dbReference type="GO" id="GO:0016787">
    <property type="term" value="F:hydrolase activity"/>
    <property type="evidence" value="ECO:0007669"/>
    <property type="project" value="UniProtKB-KW"/>
</dbReference>
<organism evidence="1 2">
    <name type="scientific">Rhodotorula toruloides</name>
    <name type="common">Yeast</name>
    <name type="synonym">Rhodosporidium toruloides</name>
    <dbReference type="NCBI Taxonomy" id="5286"/>
    <lineage>
        <taxon>Eukaryota</taxon>
        <taxon>Fungi</taxon>
        <taxon>Dikarya</taxon>
        <taxon>Basidiomycota</taxon>
        <taxon>Pucciniomycotina</taxon>
        <taxon>Microbotryomycetes</taxon>
        <taxon>Sporidiobolales</taxon>
        <taxon>Sporidiobolaceae</taxon>
        <taxon>Rhodotorula</taxon>
    </lineage>
</organism>